<feature type="region of interest" description="Disordered" evidence="1">
    <location>
        <begin position="105"/>
        <end position="138"/>
    </location>
</feature>
<keyword evidence="3" id="KW-1185">Reference proteome</keyword>
<comment type="caution">
    <text evidence="2">The sequence shown here is derived from an EMBL/GenBank/DDBJ whole genome shotgun (WGS) entry which is preliminary data.</text>
</comment>
<evidence type="ECO:0000313" key="3">
    <source>
        <dbReference type="Proteomes" id="UP001454036"/>
    </source>
</evidence>
<gene>
    <name evidence="2" type="ORF">LIER_11788</name>
</gene>
<dbReference type="EMBL" id="BAABME010002210">
    <property type="protein sequence ID" value="GAA0153586.1"/>
    <property type="molecule type" value="Genomic_DNA"/>
</dbReference>
<organism evidence="2 3">
    <name type="scientific">Lithospermum erythrorhizon</name>
    <name type="common">Purple gromwell</name>
    <name type="synonym">Lithospermum officinale var. erythrorhizon</name>
    <dbReference type="NCBI Taxonomy" id="34254"/>
    <lineage>
        <taxon>Eukaryota</taxon>
        <taxon>Viridiplantae</taxon>
        <taxon>Streptophyta</taxon>
        <taxon>Embryophyta</taxon>
        <taxon>Tracheophyta</taxon>
        <taxon>Spermatophyta</taxon>
        <taxon>Magnoliopsida</taxon>
        <taxon>eudicotyledons</taxon>
        <taxon>Gunneridae</taxon>
        <taxon>Pentapetalae</taxon>
        <taxon>asterids</taxon>
        <taxon>lamiids</taxon>
        <taxon>Boraginales</taxon>
        <taxon>Boraginaceae</taxon>
        <taxon>Boraginoideae</taxon>
        <taxon>Lithospermeae</taxon>
        <taxon>Lithospermum</taxon>
    </lineage>
</organism>
<evidence type="ECO:0000256" key="1">
    <source>
        <dbReference type="SAM" id="MobiDB-lite"/>
    </source>
</evidence>
<dbReference type="Proteomes" id="UP001454036">
    <property type="component" value="Unassembled WGS sequence"/>
</dbReference>
<evidence type="ECO:0000313" key="2">
    <source>
        <dbReference type="EMBL" id="GAA0153586.1"/>
    </source>
</evidence>
<protein>
    <submittedName>
        <fullName evidence="2">Uncharacterized protein</fullName>
    </submittedName>
</protein>
<proteinExistence type="predicted"/>
<accession>A0AAV3PQZ1</accession>
<sequence>MSNSRLNWYLRPVEENKDDSFLWDIYSKFSSPFAGDSGFETDSETEVVPVKCPVLILEYVHDQGDGDMGGVVVPGGDVDGVMGPGENLEGLVGFGEDVDRVVGPERDVDGVVGPGEAISDLDSVPELGDEGNLRRPEIDEDILYGKELDNFDNDELE</sequence>
<reference evidence="2 3" key="1">
    <citation type="submission" date="2024-01" db="EMBL/GenBank/DDBJ databases">
        <title>The complete chloroplast genome sequence of Lithospermum erythrorhizon: insights into the phylogenetic relationship among Boraginaceae species and the maternal lineages of purple gromwells.</title>
        <authorList>
            <person name="Okada T."/>
            <person name="Watanabe K."/>
        </authorList>
    </citation>
    <scope>NUCLEOTIDE SEQUENCE [LARGE SCALE GENOMIC DNA]</scope>
</reference>
<dbReference type="AlphaFoldDB" id="A0AAV3PQZ1"/>
<name>A0AAV3PQZ1_LITER</name>